<accession>A0A7W6R2K9</accession>
<evidence type="ECO:0000313" key="2">
    <source>
        <dbReference type="EMBL" id="MBB4235087.1"/>
    </source>
</evidence>
<proteinExistence type="predicted"/>
<name>A0A7W6R2K9_9HYPH</name>
<organism evidence="2 3">
    <name type="scientific">Rhizobium esperanzae</name>
    <dbReference type="NCBI Taxonomy" id="1967781"/>
    <lineage>
        <taxon>Bacteria</taxon>
        <taxon>Pseudomonadati</taxon>
        <taxon>Pseudomonadota</taxon>
        <taxon>Alphaproteobacteria</taxon>
        <taxon>Hyphomicrobiales</taxon>
        <taxon>Rhizobiaceae</taxon>
        <taxon>Rhizobium/Agrobacterium group</taxon>
        <taxon>Rhizobium</taxon>
    </lineage>
</organism>
<protein>
    <submittedName>
        <fullName evidence="2">Uncharacterized protein</fullName>
    </submittedName>
</protein>
<gene>
    <name evidence="2" type="ORF">GGD57_001645</name>
</gene>
<dbReference type="AlphaFoldDB" id="A0A7W6R2K9"/>
<dbReference type="Proteomes" id="UP000540909">
    <property type="component" value="Unassembled WGS sequence"/>
</dbReference>
<feature type="region of interest" description="Disordered" evidence="1">
    <location>
        <begin position="43"/>
        <end position="84"/>
    </location>
</feature>
<evidence type="ECO:0000313" key="3">
    <source>
        <dbReference type="Proteomes" id="UP000540909"/>
    </source>
</evidence>
<comment type="caution">
    <text evidence="2">The sequence shown here is derived from an EMBL/GenBank/DDBJ whole genome shotgun (WGS) entry which is preliminary data.</text>
</comment>
<sequence length="100" mass="11286">MSNIFEKLTADYHANDFKLGMPSIDEGHRVRRLTVMERITGGKGFRSLPKEPGRNAEGLSRGDRKRLARERGNAAVSETRPYQHMHSAARRRVLALEIAA</sequence>
<dbReference type="RefSeq" id="WP_184331758.1">
    <property type="nucleotide sequence ID" value="NZ_JACIFY010000004.1"/>
</dbReference>
<reference evidence="2 3" key="1">
    <citation type="submission" date="2020-08" db="EMBL/GenBank/DDBJ databases">
        <title>Genomic Encyclopedia of Type Strains, Phase IV (KMG-V): Genome sequencing to study the core and pangenomes of soil and plant-associated prokaryotes.</title>
        <authorList>
            <person name="Whitman W."/>
        </authorList>
    </citation>
    <scope>NUCLEOTIDE SEQUENCE [LARGE SCALE GENOMIC DNA]</scope>
    <source>
        <strain evidence="2 3">SEMIA 4089</strain>
    </source>
</reference>
<dbReference type="EMBL" id="JACIFY010000004">
    <property type="protein sequence ID" value="MBB4235087.1"/>
    <property type="molecule type" value="Genomic_DNA"/>
</dbReference>
<evidence type="ECO:0000256" key="1">
    <source>
        <dbReference type="SAM" id="MobiDB-lite"/>
    </source>
</evidence>